<reference evidence="2 3" key="1">
    <citation type="submission" date="2016-10" db="EMBL/GenBank/DDBJ databases">
        <authorList>
            <person name="de Groot N.N."/>
        </authorList>
    </citation>
    <scope>NUCLEOTIDE SEQUENCE [LARGE SCALE GENOMIC DNA]</scope>
    <source>
        <strain evidence="2 3">CGMCC 1.10238</strain>
    </source>
</reference>
<evidence type="ECO:0000256" key="1">
    <source>
        <dbReference type="SAM" id="Phobius"/>
    </source>
</evidence>
<organism evidence="2 3">
    <name type="scientific">Paenibacillus sophorae</name>
    <dbReference type="NCBI Taxonomy" id="1333845"/>
    <lineage>
        <taxon>Bacteria</taxon>
        <taxon>Bacillati</taxon>
        <taxon>Bacillota</taxon>
        <taxon>Bacilli</taxon>
        <taxon>Bacillales</taxon>
        <taxon>Paenibacillaceae</taxon>
        <taxon>Paenibacillus</taxon>
    </lineage>
</organism>
<dbReference type="AlphaFoldDB" id="A0A1H8MHC9"/>
<dbReference type="EMBL" id="FODH01000005">
    <property type="protein sequence ID" value="SEO16781.1"/>
    <property type="molecule type" value="Genomic_DNA"/>
</dbReference>
<evidence type="ECO:0000313" key="2">
    <source>
        <dbReference type="EMBL" id="SEO16781.1"/>
    </source>
</evidence>
<keyword evidence="1" id="KW-1133">Transmembrane helix</keyword>
<dbReference type="STRING" id="1333845.SAMN04487895_105235"/>
<sequence>MLRFLYERKQIRLHLRRVSVFLLYNCASYPITGQGAFVFGRGVKLYDKSSI</sequence>
<gene>
    <name evidence="2" type="ORF">SAMN04487895_105235</name>
</gene>
<protein>
    <submittedName>
        <fullName evidence="2">Uncharacterized protein</fullName>
    </submittedName>
</protein>
<keyword evidence="1" id="KW-0472">Membrane</keyword>
<name>A0A1H8MHC9_9BACL</name>
<feature type="transmembrane region" description="Helical" evidence="1">
    <location>
        <begin position="21"/>
        <end position="40"/>
    </location>
</feature>
<dbReference type="Proteomes" id="UP000198809">
    <property type="component" value="Unassembled WGS sequence"/>
</dbReference>
<keyword evidence="1" id="KW-0812">Transmembrane</keyword>
<evidence type="ECO:0000313" key="3">
    <source>
        <dbReference type="Proteomes" id="UP000198809"/>
    </source>
</evidence>
<proteinExistence type="predicted"/>
<accession>A0A1H8MHC9</accession>